<dbReference type="Ensembl" id="ENSPMGT00000029472.1">
    <property type="protein sequence ID" value="ENSPMGP00000027666.1"/>
    <property type="gene ID" value="ENSPMGG00000022326.1"/>
</dbReference>
<sequence length="99" mass="11595">MMKKFGRIVDMEALQTLSGNRTLEELKQDKLLRDAKYVLEAREALMKDTKINTEIMVSMNRVLNEKKDLEQKINAWEKRMVSVCFRPGTQSEYNLRPGT</sequence>
<keyword evidence="2" id="KW-1185">Reference proteome</keyword>
<reference evidence="1" key="2">
    <citation type="submission" date="2025-09" db="UniProtKB">
        <authorList>
            <consortium name="Ensembl"/>
        </authorList>
    </citation>
    <scope>IDENTIFICATION</scope>
</reference>
<dbReference type="STRING" id="409849.ENSPMGP00000027666"/>
<dbReference type="AlphaFoldDB" id="A0A3B4BGL9"/>
<evidence type="ECO:0000313" key="1">
    <source>
        <dbReference type="Ensembl" id="ENSPMGP00000027666.1"/>
    </source>
</evidence>
<protein>
    <submittedName>
        <fullName evidence="1">Uncharacterized protein</fullName>
    </submittedName>
</protein>
<accession>A0A3B4BGL9</accession>
<dbReference type="Proteomes" id="UP000261520">
    <property type="component" value="Unplaced"/>
</dbReference>
<reference evidence="1" key="1">
    <citation type="submission" date="2025-08" db="UniProtKB">
        <authorList>
            <consortium name="Ensembl"/>
        </authorList>
    </citation>
    <scope>IDENTIFICATION</scope>
</reference>
<proteinExistence type="predicted"/>
<organism evidence="1 2">
    <name type="scientific">Periophthalmus magnuspinnatus</name>
    <dbReference type="NCBI Taxonomy" id="409849"/>
    <lineage>
        <taxon>Eukaryota</taxon>
        <taxon>Metazoa</taxon>
        <taxon>Chordata</taxon>
        <taxon>Craniata</taxon>
        <taxon>Vertebrata</taxon>
        <taxon>Euteleostomi</taxon>
        <taxon>Actinopterygii</taxon>
        <taxon>Neopterygii</taxon>
        <taxon>Teleostei</taxon>
        <taxon>Neoteleostei</taxon>
        <taxon>Acanthomorphata</taxon>
        <taxon>Gobiaria</taxon>
        <taxon>Gobiiformes</taxon>
        <taxon>Gobioidei</taxon>
        <taxon>Gobiidae</taxon>
        <taxon>Oxudercinae</taxon>
        <taxon>Periophthalmus</taxon>
    </lineage>
</organism>
<name>A0A3B4BGL9_9GOBI</name>
<evidence type="ECO:0000313" key="2">
    <source>
        <dbReference type="Proteomes" id="UP000261520"/>
    </source>
</evidence>